<reference evidence="2" key="1">
    <citation type="submission" date="2022-12" db="EMBL/GenBank/DDBJ databases">
        <title>Reclassification of two methanogenic archaea species isolated from the Kolyma lowland permafrost.</title>
        <authorList>
            <person name="Trubitsyn V.E."/>
            <person name="Rivkina E.M."/>
            <person name="Shcherbakova V.A."/>
        </authorList>
    </citation>
    <scope>NUCLEOTIDE SEQUENCE</scope>
    <source>
        <strain evidence="1">M2</strain>
        <strain evidence="2">MK4</strain>
    </source>
</reference>
<keyword evidence="3" id="KW-1185">Reference proteome</keyword>
<dbReference type="SUPFAM" id="SSF51735">
    <property type="entry name" value="NAD(P)-binding Rossmann-fold domains"/>
    <property type="match status" value="1"/>
</dbReference>
<dbReference type="Gene3D" id="3.40.50.720">
    <property type="entry name" value="NAD(P)-binding Rossmann-like Domain"/>
    <property type="match status" value="1"/>
</dbReference>
<comment type="caution">
    <text evidence="2">The sequence shown here is derived from an EMBL/GenBank/DDBJ whole genome shotgun (WGS) entry which is preliminary data.</text>
</comment>
<dbReference type="PANTHER" id="PTHR42820">
    <property type="entry name" value="SHORT-CHAIN DEHYDROGENASE REDUCTASE"/>
    <property type="match status" value="1"/>
</dbReference>
<organism evidence="2">
    <name type="scientific">Methanobacterium veterum</name>
    <dbReference type="NCBI Taxonomy" id="408577"/>
    <lineage>
        <taxon>Archaea</taxon>
        <taxon>Methanobacteriati</taxon>
        <taxon>Methanobacteriota</taxon>
        <taxon>Methanomada group</taxon>
        <taxon>Methanobacteria</taxon>
        <taxon>Methanobacteriales</taxon>
        <taxon>Methanobacteriaceae</taxon>
        <taxon>Methanobacterium</taxon>
    </lineage>
</organism>
<dbReference type="AlphaFoldDB" id="A0A9E5A1X8"/>
<dbReference type="PRINTS" id="PR00081">
    <property type="entry name" value="GDHRDH"/>
</dbReference>
<dbReference type="Proteomes" id="UP001074446">
    <property type="component" value="Unassembled WGS sequence"/>
</dbReference>
<proteinExistence type="predicted"/>
<evidence type="ECO:0000313" key="1">
    <source>
        <dbReference type="EMBL" id="MCZ3365288.1"/>
    </source>
</evidence>
<dbReference type="Proteomes" id="UP001068021">
    <property type="component" value="Unassembled WGS sequence"/>
</dbReference>
<evidence type="ECO:0000313" key="3">
    <source>
        <dbReference type="Proteomes" id="UP001068021"/>
    </source>
</evidence>
<accession>A0A9E5A1X8</accession>
<dbReference type="EMBL" id="JAPVER010000020">
    <property type="protein sequence ID" value="MCZ3365288.1"/>
    <property type="molecule type" value="Genomic_DNA"/>
</dbReference>
<name>A0A9E5A1X8_9EURY</name>
<dbReference type="RefSeq" id="WP_048081450.1">
    <property type="nucleotide sequence ID" value="NZ_JAPVER010000020.1"/>
</dbReference>
<protein>
    <submittedName>
        <fullName evidence="2">SDR family oxidoreductase</fullName>
    </submittedName>
</protein>
<dbReference type="InterPro" id="IPR036291">
    <property type="entry name" value="NAD(P)-bd_dom_sf"/>
</dbReference>
<dbReference type="InterPro" id="IPR002347">
    <property type="entry name" value="SDR_fam"/>
</dbReference>
<sequence>MKLENKVVLVNGGSSGIRKEIARLFAKEGASVVVVAGANEKLEGTIDQMEGNHKIVSVPASDNSEDDIQNAINAAVKEFGKLDIVLNCAGIADIITPVLDMGEGIWEIDLSVDLTGAI</sequence>
<dbReference type="Pfam" id="PF00106">
    <property type="entry name" value="adh_short"/>
    <property type="match status" value="1"/>
</dbReference>
<dbReference type="CDD" id="cd05233">
    <property type="entry name" value="SDR_c"/>
    <property type="match status" value="1"/>
</dbReference>
<evidence type="ECO:0000313" key="2">
    <source>
        <dbReference type="EMBL" id="MCZ3373039.1"/>
    </source>
</evidence>
<gene>
    <name evidence="2" type="ORF">O3H35_10390</name>
    <name evidence="1" type="ORF">O3H54_05290</name>
</gene>
<dbReference type="EMBL" id="JAPVES010000030">
    <property type="protein sequence ID" value="MCZ3373039.1"/>
    <property type="molecule type" value="Genomic_DNA"/>
</dbReference>
<dbReference type="PANTHER" id="PTHR42820:SF1">
    <property type="entry name" value="SHORT-CHAIN DEHYDROGENASE_REDUCTASE FAMILY PROTEIN"/>
    <property type="match status" value="1"/>
</dbReference>